<dbReference type="InParanoid" id="A0A517SHH7"/>
<evidence type="ECO:0000313" key="5">
    <source>
        <dbReference type="Proteomes" id="UP000315700"/>
    </source>
</evidence>
<keyword evidence="4" id="KW-0489">Methyltransferase</keyword>
<dbReference type="PANTHER" id="PTHR22602">
    <property type="entry name" value="TRANSFERASE CAF17, MITOCHONDRIAL-RELATED"/>
    <property type="match status" value="1"/>
</dbReference>
<dbReference type="GO" id="GO:0032259">
    <property type="term" value="P:methylation"/>
    <property type="evidence" value="ECO:0007669"/>
    <property type="project" value="UniProtKB-KW"/>
</dbReference>
<organism evidence="4 5">
    <name type="scientific">Caulifigura coniformis</name>
    <dbReference type="NCBI Taxonomy" id="2527983"/>
    <lineage>
        <taxon>Bacteria</taxon>
        <taxon>Pseudomonadati</taxon>
        <taxon>Planctomycetota</taxon>
        <taxon>Planctomycetia</taxon>
        <taxon>Planctomycetales</taxon>
        <taxon>Planctomycetaceae</taxon>
        <taxon>Caulifigura</taxon>
    </lineage>
</organism>
<dbReference type="RefSeq" id="WP_197453414.1">
    <property type="nucleotide sequence ID" value="NZ_CP036271.1"/>
</dbReference>
<dbReference type="FunCoup" id="A0A517SHH7">
    <property type="interactions" value="299"/>
</dbReference>
<evidence type="ECO:0000259" key="3">
    <source>
        <dbReference type="Pfam" id="PF01571"/>
    </source>
</evidence>
<dbReference type="GO" id="GO:0016226">
    <property type="term" value="P:iron-sulfur cluster assembly"/>
    <property type="evidence" value="ECO:0007669"/>
    <property type="project" value="TreeGrafter"/>
</dbReference>
<dbReference type="PIRSF" id="PIRSF006487">
    <property type="entry name" value="GcvT"/>
    <property type="match status" value="1"/>
</dbReference>
<dbReference type="InterPro" id="IPR045179">
    <property type="entry name" value="YgfZ/GcvT"/>
</dbReference>
<sequence>MSSELSLNRPSAFLPAAGWIAWPGRSQVRLTGADRAKFLHNFCTNDIKKLQPGQGCEAFLTSIKGRILGHIFVFAGSDDLVIDTVPGEDVKIRDHLDRFLITEDVQIEVITERSRCVYLFGRDWPALLQAGLGLDLAPLGPFGHVTAKSRPVTVRRFDVTAAQGFELVIPHEAVESVVSAFEFPDPERPRPVQVSATDFEAWRIDAGFPMYGVDLSDEHLAQEAARTQKAISFTKGCYLGQEPIARIDALGHVNRESRLVAFENSAGLKAPVKVVLASTQADVGTLSSVGRVDGSATVAIGMLRTTATLGSAIRAVGEAGEFMGEVVTPALADGARAET</sequence>
<gene>
    <name evidence="4" type="ORF">Pan44_35910</name>
</gene>
<dbReference type="KEGG" id="ccos:Pan44_35910"/>
<proteinExistence type="predicted"/>
<dbReference type="NCBIfam" id="TIGR03317">
    <property type="entry name" value="ygfZ_signature"/>
    <property type="match status" value="1"/>
</dbReference>
<keyword evidence="5" id="KW-1185">Reference proteome</keyword>
<dbReference type="InterPro" id="IPR017703">
    <property type="entry name" value="YgfZ/GCV_T_CS"/>
</dbReference>
<dbReference type="AlphaFoldDB" id="A0A517SHH7"/>
<keyword evidence="1" id="KW-0809">Transit peptide</keyword>
<dbReference type="Pfam" id="PF01571">
    <property type="entry name" value="GCV_T"/>
    <property type="match status" value="1"/>
</dbReference>
<reference evidence="4 5" key="1">
    <citation type="submission" date="2019-02" db="EMBL/GenBank/DDBJ databases">
        <title>Deep-cultivation of Planctomycetes and their phenomic and genomic characterization uncovers novel biology.</title>
        <authorList>
            <person name="Wiegand S."/>
            <person name="Jogler M."/>
            <person name="Boedeker C."/>
            <person name="Pinto D."/>
            <person name="Vollmers J."/>
            <person name="Rivas-Marin E."/>
            <person name="Kohn T."/>
            <person name="Peeters S.H."/>
            <person name="Heuer A."/>
            <person name="Rast P."/>
            <person name="Oberbeckmann S."/>
            <person name="Bunk B."/>
            <person name="Jeske O."/>
            <person name="Meyerdierks A."/>
            <person name="Storesund J.E."/>
            <person name="Kallscheuer N."/>
            <person name="Luecker S."/>
            <person name="Lage O.M."/>
            <person name="Pohl T."/>
            <person name="Merkel B.J."/>
            <person name="Hornburger P."/>
            <person name="Mueller R.-W."/>
            <person name="Bruemmer F."/>
            <person name="Labrenz M."/>
            <person name="Spormann A.M."/>
            <person name="Op den Camp H."/>
            <person name="Overmann J."/>
            <person name="Amann R."/>
            <person name="Jetten M.S.M."/>
            <person name="Mascher T."/>
            <person name="Medema M.H."/>
            <person name="Devos D.P."/>
            <person name="Kaster A.-K."/>
            <person name="Ovreas L."/>
            <person name="Rohde M."/>
            <person name="Galperin M.Y."/>
            <person name="Jogler C."/>
        </authorList>
    </citation>
    <scope>NUCLEOTIDE SEQUENCE [LARGE SCALE GENOMIC DNA]</scope>
    <source>
        <strain evidence="4 5">Pan44</strain>
    </source>
</reference>
<feature type="domain" description="GCVT N-terminal" evidence="3">
    <location>
        <begin position="26"/>
        <end position="224"/>
    </location>
</feature>
<feature type="binding site" evidence="2">
    <location>
        <position position="166"/>
    </location>
    <ligand>
        <name>substrate</name>
    </ligand>
</feature>
<dbReference type="Proteomes" id="UP000315700">
    <property type="component" value="Chromosome"/>
</dbReference>
<evidence type="ECO:0000256" key="1">
    <source>
        <dbReference type="ARBA" id="ARBA00022946"/>
    </source>
</evidence>
<dbReference type="GO" id="GO:0008168">
    <property type="term" value="F:methyltransferase activity"/>
    <property type="evidence" value="ECO:0007669"/>
    <property type="project" value="UniProtKB-KW"/>
</dbReference>
<evidence type="ECO:0000256" key="2">
    <source>
        <dbReference type="PIRSR" id="PIRSR006487-1"/>
    </source>
</evidence>
<accession>A0A517SHH7</accession>
<dbReference type="PANTHER" id="PTHR22602:SF0">
    <property type="entry name" value="TRANSFERASE CAF17, MITOCHONDRIAL-RELATED"/>
    <property type="match status" value="1"/>
</dbReference>
<evidence type="ECO:0000313" key="4">
    <source>
        <dbReference type="EMBL" id="QDT55547.1"/>
    </source>
</evidence>
<dbReference type="InterPro" id="IPR006222">
    <property type="entry name" value="GCVT_N"/>
</dbReference>
<protein>
    <submittedName>
        <fullName evidence="4">Glycine cleavage system aminomethyltransferase T</fullName>
    </submittedName>
</protein>
<dbReference type="Gene3D" id="3.30.1360.120">
    <property type="entry name" value="Probable tRNA modification gtpase trme, domain 1"/>
    <property type="match status" value="1"/>
</dbReference>
<dbReference type="InterPro" id="IPR027266">
    <property type="entry name" value="TrmE/GcvT-like"/>
</dbReference>
<dbReference type="EMBL" id="CP036271">
    <property type="protein sequence ID" value="QDT55547.1"/>
    <property type="molecule type" value="Genomic_DNA"/>
</dbReference>
<keyword evidence="4" id="KW-0808">Transferase</keyword>
<dbReference type="SUPFAM" id="SSF103025">
    <property type="entry name" value="Folate-binding domain"/>
    <property type="match status" value="1"/>
</dbReference>
<name>A0A517SHH7_9PLAN</name>